<dbReference type="Proteomes" id="UP000007174">
    <property type="component" value="Unassembled WGS sequence"/>
</dbReference>
<dbReference type="HOGENOM" id="CLU_1348827_0_0_1"/>
<feature type="compositionally biased region" description="Basic and acidic residues" evidence="1">
    <location>
        <begin position="85"/>
        <end position="94"/>
    </location>
</feature>
<feature type="compositionally biased region" description="Polar residues" evidence="1">
    <location>
        <begin position="1"/>
        <end position="11"/>
    </location>
</feature>
<feature type="compositionally biased region" description="Polar residues" evidence="1">
    <location>
        <begin position="173"/>
        <end position="189"/>
    </location>
</feature>
<dbReference type="eggNOG" id="ENOG502RVYA">
    <property type="taxonomic scope" value="Eukaryota"/>
</dbReference>
<evidence type="ECO:0000313" key="2">
    <source>
        <dbReference type="EMBL" id="CCF33724.1"/>
    </source>
</evidence>
<accession>H1V0H3</accession>
<proteinExistence type="predicted"/>
<dbReference type="AlphaFoldDB" id="H1V0H3"/>
<gene>
    <name evidence="2" type="ORF">CH063_05857</name>
</gene>
<sequence>MSHQAVANSRVASAWSAGEHESAVPQKTSVDASARTDEASRDLAYQFLRTNRTARRVVFVDDDYSVTPTRCASSRDRVTFSFESTRPESRRHSSFELGTTSGLAYRVKEQPNNPRKHQRGSPSLDDVEEQMDSTEERHCKRVSGDSGYGSDSRRRRREQRRADSDAQRVNIEMLSNKSKETPPTAQLGSSHRDHQRCDIGGTK</sequence>
<feature type="region of interest" description="Disordered" evidence="1">
    <location>
        <begin position="80"/>
        <end position="203"/>
    </location>
</feature>
<reference evidence="3" key="1">
    <citation type="journal article" date="2012" name="Nat. Genet.">
        <title>Lifestyle transitions in plant pathogenic Colletotrichum fungi deciphered by genome and transcriptome analyses.</title>
        <authorList>
            <person name="O'Connell R.J."/>
            <person name="Thon M.R."/>
            <person name="Hacquard S."/>
            <person name="Amyotte S.G."/>
            <person name="Kleemann J."/>
            <person name="Torres M.F."/>
            <person name="Damm U."/>
            <person name="Buiate E.A."/>
            <person name="Epstein L."/>
            <person name="Alkan N."/>
            <person name="Altmueller J."/>
            <person name="Alvarado-Balderrama L."/>
            <person name="Bauser C.A."/>
            <person name="Becker C."/>
            <person name="Birren B.W."/>
            <person name="Chen Z."/>
            <person name="Choi J."/>
            <person name="Crouch J.A."/>
            <person name="Duvick J.P."/>
            <person name="Farman M.A."/>
            <person name="Gan P."/>
            <person name="Heiman D."/>
            <person name="Henrissat B."/>
            <person name="Howard R.J."/>
            <person name="Kabbage M."/>
            <person name="Koch C."/>
            <person name="Kracher B."/>
            <person name="Kubo Y."/>
            <person name="Law A.D."/>
            <person name="Lebrun M.-H."/>
            <person name="Lee Y.-H."/>
            <person name="Miyara I."/>
            <person name="Moore N."/>
            <person name="Neumann U."/>
            <person name="Nordstroem K."/>
            <person name="Panaccione D.G."/>
            <person name="Panstruga R."/>
            <person name="Place M."/>
            <person name="Proctor R.H."/>
            <person name="Prusky D."/>
            <person name="Rech G."/>
            <person name="Reinhardt R."/>
            <person name="Rollins J.A."/>
            <person name="Rounsley S."/>
            <person name="Schardl C.L."/>
            <person name="Schwartz D.C."/>
            <person name="Shenoy N."/>
            <person name="Shirasu K."/>
            <person name="Sikhakolli U.R."/>
            <person name="Stueber K."/>
            <person name="Sukno S.A."/>
            <person name="Sweigard J.A."/>
            <person name="Takano Y."/>
            <person name="Takahara H."/>
            <person name="Trail F."/>
            <person name="van der Does H.C."/>
            <person name="Voll L.M."/>
            <person name="Will I."/>
            <person name="Young S."/>
            <person name="Zeng Q."/>
            <person name="Zhang J."/>
            <person name="Zhou S."/>
            <person name="Dickman M.B."/>
            <person name="Schulze-Lefert P."/>
            <person name="Ver Loren van Themaat E."/>
            <person name="Ma L.-J."/>
            <person name="Vaillancourt L.J."/>
        </authorList>
    </citation>
    <scope>NUCLEOTIDE SEQUENCE [LARGE SCALE GENOMIC DNA]</scope>
    <source>
        <strain evidence="3">IMI 349063</strain>
    </source>
</reference>
<protein>
    <submittedName>
        <fullName evidence="2">Uncharacterized protein</fullName>
    </submittedName>
</protein>
<dbReference type="STRING" id="759273.H1V0H3"/>
<evidence type="ECO:0000313" key="3">
    <source>
        <dbReference type="Proteomes" id="UP000007174"/>
    </source>
</evidence>
<evidence type="ECO:0000256" key="1">
    <source>
        <dbReference type="SAM" id="MobiDB-lite"/>
    </source>
</evidence>
<dbReference type="VEuPathDB" id="FungiDB:CH63R_08667"/>
<name>H1V0H3_COLHI</name>
<dbReference type="EMBL" id="CACQ02000870">
    <property type="protein sequence ID" value="CCF33724.1"/>
    <property type="molecule type" value="Genomic_DNA"/>
</dbReference>
<organism evidence="2 3">
    <name type="scientific">Colletotrichum higginsianum (strain IMI 349063)</name>
    <name type="common">Crucifer anthracnose fungus</name>
    <dbReference type="NCBI Taxonomy" id="759273"/>
    <lineage>
        <taxon>Eukaryota</taxon>
        <taxon>Fungi</taxon>
        <taxon>Dikarya</taxon>
        <taxon>Ascomycota</taxon>
        <taxon>Pezizomycotina</taxon>
        <taxon>Sordariomycetes</taxon>
        <taxon>Hypocreomycetidae</taxon>
        <taxon>Glomerellales</taxon>
        <taxon>Glomerellaceae</taxon>
        <taxon>Colletotrichum</taxon>
        <taxon>Colletotrichum destructivum species complex</taxon>
    </lineage>
</organism>
<feature type="region of interest" description="Disordered" evidence="1">
    <location>
        <begin position="1"/>
        <end position="38"/>
    </location>
</feature>